<keyword evidence="3" id="KW-1185">Reference proteome</keyword>
<reference evidence="2" key="1">
    <citation type="submission" date="2021-01" db="EMBL/GenBank/DDBJ databases">
        <title>Whole genome shotgun sequence of Cellulomonas pakistanensis NBRC 110800.</title>
        <authorList>
            <person name="Komaki H."/>
            <person name="Tamura T."/>
        </authorList>
    </citation>
    <scope>NUCLEOTIDE SEQUENCE</scope>
    <source>
        <strain evidence="2">NBRC 110800</strain>
    </source>
</reference>
<evidence type="ECO:0000256" key="1">
    <source>
        <dbReference type="SAM" id="Phobius"/>
    </source>
</evidence>
<accession>A0A919PA09</accession>
<keyword evidence="1" id="KW-1133">Transmembrane helix</keyword>
<keyword evidence="1" id="KW-0812">Transmembrane</keyword>
<feature type="transmembrane region" description="Helical" evidence="1">
    <location>
        <begin position="54"/>
        <end position="72"/>
    </location>
</feature>
<evidence type="ECO:0000313" key="3">
    <source>
        <dbReference type="Proteomes" id="UP000642125"/>
    </source>
</evidence>
<proteinExistence type="predicted"/>
<dbReference type="RefSeq" id="WP_203667891.1">
    <property type="nucleotide sequence ID" value="NZ_BONO01000007.1"/>
</dbReference>
<protein>
    <submittedName>
        <fullName evidence="2">Uncharacterized protein</fullName>
    </submittedName>
</protein>
<keyword evidence="1" id="KW-0472">Membrane</keyword>
<dbReference type="AlphaFoldDB" id="A0A919PA09"/>
<dbReference type="EMBL" id="BONO01000007">
    <property type="protein sequence ID" value="GIG35853.1"/>
    <property type="molecule type" value="Genomic_DNA"/>
</dbReference>
<sequence length="211" mass="22460">MTDRRPRVPTAALVVAAVPAWLAAASGRLALALAELGVLPQALGWLVWPRGTSVPVRLVGAVAGLVLVVWLAARLVRRWWVRTPLVALGVLAALTAPMTPDVGTQVLFASMRPQLDAIAELVRDRGVSWSGYDDELPPRLASVSAHGLVAARGDGSVFVPQWAGIPDDAGGFWFTPGTTPEGRDMWGEICTQPVRLDGDWWACAMPEQAGT</sequence>
<name>A0A919PA09_9CELL</name>
<evidence type="ECO:0000313" key="2">
    <source>
        <dbReference type="EMBL" id="GIG35853.1"/>
    </source>
</evidence>
<comment type="caution">
    <text evidence="2">The sequence shown here is derived from an EMBL/GenBank/DDBJ whole genome shotgun (WGS) entry which is preliminary data.</text>
</comment>
<gene>
    <name evidence="2" type="ORF">Cpa01nite_12340</name>
</gene>
<organism evidence="2 3">
    <name type="scientific">Cellulomonas pakistanensis</name>
    <dbReference type="NCBI Taxonomy" id="992287"/>
    <lineage>
        <taxon>Bacteria</taxon>
        <taxon>Bacillati</taxon>
        <taxon>Actinomycetota</taxon>
        <taxon>Actinomycetes</taxon>
        <taxon>Micrococcales</taxon>
        <taxon>Cellulomonadaceae</taxon>
        <taxon>Cellulomonas</taxon>
    </lineage>
</organism>
<dbReference type="Proteomes" id="UP000642125">
    <property type="component" value="Unassembled WGS sequence"/>
</dbReference>